<comment type="caution">
    <text evidence="3">The sequence shown here is derived from an EMBL/GenBank/DDBJ whole genome shotgun (WGS) entry which is preliminary data.</text>
</comment>
<evidence type="ECO:0000313" key="3">
    <source>
        <dbReference type="EMBL" id="GAA2449458.1"/>
    </source>
</evidence>
<evidence type="ECO:0000259" key="2">
    <source>
        <dbReference type="Pfam" id="PF05685"/>
    </source>
</evidence>
<evidence type="ECO:0000313" key="4">
    <source>
        <dbReference type="Proteomes" id="UP001501638"/>
    </source>
</evidence>
<dbReference type="InterPro" id="IPR012296">
    <property type="entry name" value="Nuclease_put_TT1808"/>
</dbReference>
<dbReference type="InterPro" id="IPR008538">
    <property type="entry name" value="Uma2"/>
</dbReference>
<reference evidence="3 4" key="1">
    <citation type="journal article" date="2019" name="Int. J. Syst. Evol. Microbiol.">
        <title>The Global Catalogue of Microorganisms (GCM) 10K type strain sequencing project: providing services to taxonomists for standard genome sequencing and annotation.</title>
        <authorList>
            <consortium name="The Broad Institute Genomics Platform"/>
            <consortium name="The Broad Institute Genome Sequencing Center for Infectious Disease"/>
            <person name="Wu L."/>
            <person name="Ma J."/>
        </authorList>
    </citation>
    <scope>NUCLEOTIDE SEQUENCE [LARGE SCALE GENOMIC DNA]</scope>
    <source>
        <strain evidence="3 4">JCM 6305</strain>
    </source>
</reference>
<gene>
    <name evidence="3" type="ORF">GCM10010405_36090</name>
</gene>
<dbReference type="InterPro" id="IPR011335">
    <property type="entry name" value="Restrct_endonuc-II-like"/>
</dbReference>
<dbReference type="SUPFAM" id="SSF52980">
    <property type="entry name" value="Restriction endonuclease-like"/>
    <property type="match status" value="1"/>
</dbReference>
<sequence>MEGVIEPVSPSWDHEAAADAIREQIGPAVRRLGCVAGSGNPDLPGGSNWYVPDLAVVPRDLAKGAGAPLPDQTLLVVEVTSESTADTDRTAKRRRHAEYGAPLYLLVDRRERACTLFAEPGELGHTRVEGPHPFGTPVRLPEPFAVEPDTSALG</sequence>
<dbReference type="EMBL" id="BAAASZ010000026">
    <property type="protein sequence ID" value="GAA2449458.1"/>
    <property type="molecule type" value="Genomic_DNA"/>
</dbReference>
<dbReference type="Gene3D" id="3.90.1570.10">
    <property type="entry name" value="tt1808, chain A"/>
    <property type="match status" value="1"/>
</dbReference>
<dbReference type="Proteomes" id="UP001501638">
    <property type="component" value="Unassembled WGS sequence"/>
</dbReference>
<dbReference type="PANTHER" id="PTHR35400">
    <property type="entry name" value="SLR1083 PROTEIN"/>
    <property type="match status" value="1"/>
</dbReference>
<dbReference type="Pfam" id="PF05685">
    <property type="entry name" value="Uma2"/>
    <property type="match status" value="1"/>
</dbReference>
<organism evidence="3 4">
    <name type="scientific">Streptomyces macrosporus</name>
    <dbReference type="NCBI Taxonomy" id="44032"/>
    <lineage>
        <taxon>Bacteria</taxon>
        <taxon>Bacillati</taxon>
        <taxon>Actinomycetota</taxon>
        <taxon>Actinomycetes</taxon>
        <taxon>Kitasatosporales</taxon>
        <taxon>Streptomycetaceae</taxon>
        <taxon>Streptomyces</taxon>
    </lineage>
</organism>
<feature type="region of interest" description="Disordered" evidence="1">
    <location>
        <begin position="134"/>
        <end position="154"/>
    </location>
</feature>
<proteinExistence type="predicted"/>
<keyword evidence="4" id="KW-1185">Reference proteome</keyword>
<feature type="domain" description="Putative restriction endonuclease" evidence="2">
    <location>
        <begin position="2"/>
        <end position="144"/>
    </location>
</feature>
<dbReference type="PANTHER" id="PTHR35400:SF3">
    <property type="entry name" value="SLL1072 PROTEIN"/>
    <property type="match status" value="1"/>
</dbReference>
<accession>A0ABN3K8C5</accession>
<name>A0ABN3K8C5_9ACTN</name>
<protein>
    <recommendedName>
        <fullName evidence="2">Putative restriction endonuclease domain-containing protein</fullName>
    </recommendedName>
</protein>
<evidence type="ECO:0000256" key="1">
    <source>
        <dbReference type="SAM" id="MobiDB-lite"/>
    </source>
</evidence>
<dbReference type="CDD" id="cd06260">
    <property type="entry name" value="DUF820-like"/>
    <property type="match status" value="1"/>
</dbReference>